<dbReference type="AlphaFoldDB" id="A0A1T4LTH0"/>
<keyword evidence="2" id="KW-0805">Transcription regulation</keyword>
<dbReference type="GO" id="GO:0005829">
    <property type="term" value="C:cytosol"/>
    <property type="evidence" value="ECO:0007669"/>
    <property type="project" value="TreeGrafter"/>
</dbReference>
<evidence type="ECO:0000313" key="6">
    <source>
        <dbReference type="EMBL" id="SJZ58030.1"/>
    </source>
</evidence>
<dbReference type="InterPro" id="IPR000847">
    <property type="entry name" value="LysR_HTH_N"/>
</dbReference>
<dbReference type="RefSeq" id="WP_170920836.1">
    <property type="nucleotide sequence ID" value="NZ_FUWJ01000001.1"/>
</dbReference>
<evidence type="ECO:0000256" key="3">
    <source>
        <dbReference type="ARBA" id="ARBA00023125"/>
    </source>
</evidence>
<dbReference type="CDD" id="cd05466">
    <property type="entry name" value="PBP2_LTTR_substrate"/>
    <property type="match status" value="1"/>
</dbReference>
<feature type="domain" description="HTH lysR-type" evidence="5">
    <location>
        <begin position="13"/>
        <end position="70"/>
    </location>
</feature>
<dbReference type="GO" id="GO:0003700">
    <property type="term" value="F:DNA-binding transcription factor activity"/>
    <property type="evidence" value="ECO:0007669"/>
    <property type="project" value="InterPro"/>
</dbReference>
<proteinExistence type="inferred from homology"/>
<dbReference type="Pfam" id="PF00126">
    <property type="entry name" value="HTH_1"/>
    <property type="match status" value="1"/>
</dbReference>
<dbReference type="STRING" id="225324.SAMN02745126_01714"/>
<dbReference type="Gene3D" id="1.10.10.10">
    <property type="entry name" value="Winged helix-like DNA-binding domain superfamily/Winged helix DNA-binding domain"/>
    <property type="match status" value="1"/>
</dbReference>
<evidence type="ECO:0000256" key="2">
    <source>
        <dbReference type="ARBA" id="ARBA00023015"/>
    </source>
</evidence>
<reference evidence="7" key="1">
    <citation type="submission" date="2017-02" db="EMBL/GenBank/DDBJ databases">
        <authorList>
            <person name="Varghese N."/>
            <person name="Submissions S."/>
        </authorList>
    </citation>
    <scope>NUCLEOTIDE SEQUENCE [LARGE SCALE GENOMIC DNA]</scope>
    <source>
        <strain evidence="7">ATCC 27094</strain>
    </source>
</reference>
<dbReference type="Pfam" id="PF03466">
    <property type="entry name" value="LysR_substrate"/>
    <property type="match status" value="1"/>
</dbReference>
<dbReference type="PANTHER" id="PTHR30419">
    <property type="entry name" value="HTH-TYPE TRANSCRIPTIONAL REGULATOR YBHD"/>
    <property type="match status" value="1"/>
</dbReference>
<dbReference type="InterPro" id="IPR036390">
    <property type="entry name" value="WH_DNA-bd_sf"/>
</dbReference>
<organism evidence="6 7">
    <name type="scientific">Enhydrobacter aerosaccus</name>
    <dbReference type="NCBI Taxonomy" id="225324"/>
    <lineage>
        <taxon>Bacteria</taxon>
        <taxon>Pseudomonadati</taxon>
        <taxon>Pseudomonadota</taxon>
        <taxon>Alphaproteobacteria</taxon>
        <taxon>Hyphomicrobiales</taxon>
        <taxon>Enhydrobacter</taxon>
    </lineage>
</organism>
<dbReference type="EMBL" id="FUWJ01000001">
    <property type="protein sequence ID" value="SJZ58030.1"/>
    <property type="molecule type" value="Genomic_DNA"/>
</dbReference>
<evidence type="ECO:0000256" key="4">
    <source>
        <dbReference type="ARBA" id="ARBA00023163"/>
    </source>
</evidence>
<comment type="similarity">
    <text evidence="1">Belongs to the LysR transcriptional regulatory family.</text>
</comment>
<dbReference type="SUPFAM" id="SSF53850">
    <property type="entry name" value="Periplasmic binding protein-like II"/>
    <property type="match status" value="1"/>
</dbReference>
<dbReference type="PRINTS" id="PR00039">
    <property type="entry name" value="HTHLYSR"/>
</dbReference>
<dbReference type="InterPro" id="IPR050950">
    <property type="entry name" value="HTH-type_LysR_regulators"/>
</dbReference>
<accession>A0A1T4LTH0</accession>
<evidence type="ECO:0000313" key="7">
    <source>
        <dbReference type="Proteomes" id="UP000190092"/>
    </source>
</evidence>
<dbReference type="PROSITE" id="PS50931">
    <property type="entry name" value="HTH_LYSR"/>
    <property type="match status" value="1"/>
</dbReference>
<gene>
    <name evidence="6" type="ORF">SAMN02745126_01714</name>
</gene>
<dbReference type="Gene3D" id="3.40.190.290">
    <property type="match status" value="1"/>
</dbReference>
<keyword evidence="4" id="KW-0804">Transcription</keyword>
<keyword evidence="3 6" id="KW-0238">DNA-binding</keyword>
<dbReference type="GO" id="GO:0003677">
    <property type="term" value="F:DNA binding"/>
    <property type="evidence" value="ECO:0007669"/>
    <property type="project" value="UniProtKB-KW"/>
</dbReference>
<dbReference type="SUPFAM" id="SSF46785">
    <property type="entry name" value="Winged helix' DNA-binding domain"/>
    <property type="match status" value="1"/>
</dbReference>
<evidence type="ECO:0000259" key="5">
    <source>
        <dbReference type="PROSITE" id="PS50931"/>
    </source>
</evidence>
<evidence type="ECO:0000256" key="1">
    <source>
        <dbReference type="ARBA" id="ARBA00009437"/>
    </source>
</evidence>
<keyword evidence="7" id="KW-1185">Reference proteome</keyword>
<protein>
    <submittedName>
        <fullName evidence="6">DNA-binding transcriptional regulator, LysR family</fullName>
    </submittedName>
</protein>
<sequence>MTGKRRSEVKTALTLRQLRAFLLTAENGSASTAARALGVTQPAVSQQLQELEKLLRVRLMERVGIRMLPTLAGRALIDPIRRALSAIDQIEPTIASFREGDSRLVRLGTGATACIHFLPGPLARTQAQMPNLQILVVTGNTDEIVAAVEDGSIDVALVTGEVSRANPSIHMEPVFEEELVGILPKKLEYQLPKMLRPQDLVRVPLILFEPAGRTRGIINAWFKAEGIRPIPAMELGSIEAIKTLVGAGLGVSLIPSLAASSGQKTIVCRRLVRPVHRHLSLVLRTDKVLDAGLRALLAEIRSAAQSLQPPVLDQSPLIREADAER</sequence>
<dbReference type="Proteomes" id="UP000190092">
    <property type="component" value="Unassembled WGS sequence"/>
</dbReference>
<dbReference type="InterPro" id="IPR005119">
    <property type="entry name" value="LysR_subst-bd"/>
</dbReference>
<name>A0A1T4LTH0_9HYPH</name>
<dbReference type="InterPro" id="IPR036388">
    <property type="entry name" value="WH-like_DNA-bd_sf"/>
</dbReference>